<evidence type="ECO:0000313" key="4">
    <source>
        <dbReference type="Proteomes" id="UP001059893"/>
    </source>
</evidence>
<proteinExistence type="predicted"/>
<dbReference type="PROSITE" id="PS51925">
    <property type="entry name" value="SWIB_MDM2"/>
    <property type="match status" value="1"/>
</dbReference>
<protein>
    <recommendedName>
        <fullName evidence="2">DM2 domain-containing protein</fullName>
    </recommendedName>
</protein>
<name>A0ABQ8N6Q2_PYRGI</name>
<dbReference type="PANTHER" id="PTHR13844">
    <property type="entry name" value="SWI/SNF-RELATED MATRIX-ASSOCIATED ACTIN-DEPENDENT REGULATOR OF CHROMATIN SUBFAMILY D"/>
    <property type="match status" value="1"/>
</dbReference>
<evidence type="ECO:0000313" key="3">
    <source>
        <dbReference type="EMBL" id="KAI6291678.1"/>
    </source>
</evidence>
<dbReference type="CDD" id="cd10568">
    <property type="entry name" value="SWIB_like"/>
    <property type="match status" value="1"/>
</dbReference>
<comment type="caution">
    <text evidence="3">The sequence shown here is derived from an EMBL/GenBank/DDBJ whole genome shotgun (WGS) entry which is preliminary data.</text>
</comment>
<feature type="compositionally biased region" description="Low complexity" evidence="1">
    <location>
        <begin position="33"/>
        <end position="60"/>
    </location>
</feature>
<dbReference type="InterPro" id="IPR003121">
    <property type="entry name" value="SWIB_MDM2_domain"/>
</dbReference>
<reference evidence="3" key="1">
    <citation type="submission" date="2021-01" db="EMBL/GenBank/DDBJ databases">
        <title>Deciphering the adaptive evolutionary patterns associated with biogeogrpahic diversity in the finger millet blast pathogen Magnaporthe oryzae in Eastern Africa.</title>
        <authorList>
            <person name="Onyema G."/>
            <person name="Shittu T.A."/>
            <person name="Dodsworth S."/>
            <person name="Devilliers S."/>
            <person name="Muthumeenakshi S."/>
            <person name="Sreenivasaprasad S."/>
        </authorList>
    </citation>
    <scope>NUCLEOTIDE SEQUENCE</scope>
    <source>
        <strain evidence="3">D15/s37</strain>
    </source>
</reference>
<accession>A0ABQ8N6Q2</accession>
<feature type="domain" description="DM2" evidence="2">
    <location>
        <begin position="297"/>
        <end position="381"/>
    </location>
</feature>
<keyword evidence="4" id="KW-1185">Reference proteome</keyword>
<dbReference type="SUPFAM" id="SSF47592">
    <property type="entry name" value="SWIB/MDM2 domain"/>
    <property type="match status" value="1"/>
</dbReference>
<dbReference type="Gene3D" id="1.10.245.10">
    <property type="entry name" value="SWIB/MDM2 domain"/>
    <property type="match status" value="1"/>
</dbReference>
<dbReference type="Pfam" id="PF02201">
    <property type="entry name" value="SWIB"/>
    <property type="match status" value="1"/>
</dbReference>
<feature type="compositionally biased region" description="Basic and acidic residues" evidence="1">
    <location>
        <begin position="186"/>
        <end position="210"/>
    </location>
</feature>
<dbReference type="InterPro" id="IPR019835">
    <property type="entry name" value="SWIB_domain"/>
</dbReference>
<organism evidence="3 4">
    <name type="scientific">Pyricularia grisea</name>
    <name type="common">Crabgrass-specific blast fungus</name>
    <name type="synonym">Magnaporthe grisea</name>
    <dbReference type="NCBI Taxonomy" id="148305"/>
    <lineage>
        <taxon>Eukaryota</taxon>
        <taxon>Fungi</taxon>
        <taxon>Dikarya</taxon>
        <taxon>Ascomycota</taxon>
        <taxon>Pezizomycotina</taxon>
        <taxon>Sordariomycetes</taxon>
        <taxon>Sordariomycetidae</taxon>
        <taxon>Magnaporthales</taxon>
        <taxon>Pyriculariaceae</taxon>
        <taxon>Pyricularia</taxon>
    </lineage>
</organism>
<sequence length="551" mass="62203">MQPQFRPYAQQVPPRQPHMGGQRRGPSIGHAIAAGQMPMMPAGAHPQMAMNPQQMQPMDPSRQAQSSEAAKRKARKPTDKTMPDGVEDIIIGDGVQRYRDLRDYERRLDATMSRKRLDIVDSMSRNPKRSKTMRIWISNTVDDQPWQAAITADNFDFSASSDSTYRLKIQGRLLDDDDLTASGSEPAKKDEEEAQGADRMDTDSPAKEKNSSLAGQGPRPRFSHFFDSLSVVVDRGHGADPAAQPEQIIEWSKPALPQQKSQMTKAPLPPAADFDEITFKRSGDDNLNVKIILTRSEEPKRYAISPALAEIVDMKEGTPQEILIRLWDYIRLMGLLEDEEKRRFRCDDLLRKVIGKTPDGNPTSKTQDGSAPKDIEHDFIVNLAKHIEFHLAPLPPIQLPYTIRMDEEFHKNPTPTIYDVQVMVDDPLRARMFPFIPVSTQQNNPQTSEYASMLKEVARLDEQLAVLVGAVGESKLRHHFFTQMSEDPTNFIRSWLSSQQRDLDIIWGESVRGGDISGDEWRRGGADGIWNTEGARESVQVMLAKQPTFPR</sequence>
<dbReference type="InterPro" id="IPR036885">
    <property type="entry name" value="SWIB_MDM2_dom_sf"/>
</dbReference>
<gene>
    <name evidence="3" type="ORF">MCOR33_010427</name>
</gene>
<dbReference type="Proteomes" id="UP001059893">
    <property type="component" value="Unassembled WGS sequence"/>
</dbReference>
<evidence type="ECO:0000259" key="2">
    <source>
        <dbReference type="PROSITE" id="PS51925"/>
    </source>
</evidence>
<feature type="region of interest" description="Disordered" evidence="1">
    <location>
        <begin position="1"/>
        <end position="86"/>
    </location>
</feature>
<dbReference type="EMBL" id="JABSND010000344">
    <property type="protein sequence ID" value="KAI6291678.1"/>
    <property type="molecule type" value="Genomic_DNA"/>
</dbReference>
<feature type="region of interest" description="Disordered" evidence="1">
    <location>
        <begin position="177"/>
        <end position="221"/>
    </location>
</feature>
<evidence type="ECO:0000256" key="1">
    <source>
        <dbReference type="SAM" id="MobiDB-lite"/>
    </source>
</evidence>
<dbReference type="SMART" id="SM00151">
    <property type="entry name" value="SWIB"/>
    <property type="match status" value="1"/>
</dbReference>